<proteinExistence type="predicted"/>
<dbReference type="OrthoDB" id="2401875at2759"/>
<dbReference type="InterPro" id="IPR013083">
    <property type="entry name" value="Znf_RING/FYVE/PHD"/>
</dbReference>
<sequence>MSCSKLPPIFTNYGYQPSIFLDVYPTSMSSLNRYRPQVSDYAHSISSEESATNYRVDYIQIWLNSHRNEVALETCPGLRSSSSPAVVLERADSQDISSVAPPSNSDSSNSSMEWTSCLSSPTTTQHILCVDNVQEMSLESTKSKNTTISFAHQHYPMFPLLPFRGRGRCMFLAPEISNAIGVYHHIKDLLQNASIQRIRAWLKTTIEPYALEQWRNVSYLNYLKSLVPISTSRSVDRDIDEAQSNPNSCPICFRSGTIMKRIIGCQHLICWKCEQALDLAGNISCPICRGMRFSSSYVNVLDMFKTTVGLYNSDYTHSRCPAPTQPSRAHNVDYNEIDDDEELEHEMTDRYLWEQSHSFLEYAHALSTTSQHPYLQYFQLNAAQDLCFKSSAEEHLPEYNDQVVLEPPISGVVLPPHRLYIVLIHFCLDMLTLPNPAEFQLHRPSKYRHEILLIELVILFLVPTDEFSPREPKRIYNAVAWIEHGQFILARIHRFLKAKNESEK</sequence>
<dbReference type="PROSITE" id="PS50089">
    <property type="entry name" value="ZF_RING_2"/>
    <property type="match status" value="1"/>
</dbReference>
<dbReference type="Proteomes" id="UP000193648">
    <property type="component" value="Unassembled WGS sequence"/>
</dbReference>
<keyword evidence="1" id="KW-0862">Zinc</keyword>
<dbReference type="SUPFAM" id="SSF57850">
    <property type="entry name" value="RING/U-box"/>
    <property type="match status" value="1"/>
</dbReference>
<feature type="region of interest" description="Disordered" evidence="2">
    <location>
        <begin position="91"/>
        <end position="115"/>
    </location>
</feature>
<dbReference type="AlphaFoldDB" id="A0A1Y2GSQ4"/>
<evidence type="ECO:0000256" key="2">
    <source>
        <dbReference type="SAM" id="MobiDB-lite"/>
    </source>
</evidence>
<evidence type="ECO:0000259" key="3">
    <source>
        <dbReference type="PROSITE" id="PS50089"/>
    </source>
</evidence>
<evidence type="ECO:0000313" key="4">
    <source>
        <dbReference type="EMBL" id="ORZ21810.1"/>
    </source>
</evidence>
<protein>
    <recommendedName>
        <fullName evidence="3">RING-type domain-containing protein</fullName>
    </recommendedName>
</protein>
<evidence type="ECO:0000256" key="1">
    <source>
        <dbReference type="PROSITE-ProRule" id="PRU00175"/>
    </source>
</evidence>
<keyword evidence="1" id="KW-0863">Zinc-finger</keyword>
<dbReference type="GO" id="GO:0008270">
    <property type="term" value="F:zinc ion binding"/>
    <property type="evidence" value="ECO:0007669"/>
    <property type="project" value="UniProtKB-KW"/>
</dbReference>
<accession>A0A1Y2GSQ4</accession>
<dbReference type="EMBL" id="MCFF01000011">
    <property type="protein sequence ID" value="ORZ21810.1"/>
    <property type="molecule type" value="Genomic_DNA"/>
</dbReference>
<dbReference type="InParanoid" id="A0A1Y2GSQ4"/>
<reference evidence="4 5" key="1">
    <citation type="submission" date="2016-07" db="EMBL/GenBank/DDBJ databases">
        <title>Pervasive Adenine N6-methylation of Active Genes in Fungi.</title>
        <authorList>
            <consortium name="DOE Joint Genome Institute"/>
            <person name="Mondo S.J."/>
            <person name="Dannebaum R.O."/>
            <person name="Kuo R.C."/>
            <person name="Labutti K."/>
            <person name="Haridas S."/>
            <person name="Kuo A."/>
            <person name="Salamov A."/>
            <person name="Ahrendt S.R."/>
            <person name="Lipzen A."/>
            <person name="Sullivan W."/>
            <person name="Andreopoulos W.B."/>
            <person name="Clum A."/>
            <person name="Lindquist E."/>
            <person name="Daum C."/>
            <person name="Ramamoorthy G.K."/>
            <person name="Gryganskyi A."/>
            <person name="Culley D."/>
            <person name="Magnuson J.K."/>
            <person name="James T.Y."/>
            <person name="O'Malley M.A."/>
            <person name="Stajich J.E."/>
            <person name="Spatafora J.W."/>
            <person name="Visel A."/>
            <person name="Grigoriev I.V."/>
        </authorList>
    </citation>
    <scope>NUCLEOTIDE SEQUENCE [LARGE SCALE GENOMIC DNA]</scope>
    <source>
        <strain evidence="4 5">NRRL 3116</strain>
    </source>
</reference>
<keyword evidence="5" id="KW-1185">Reference proteome</keyword>
<organism evidence="4 5">
    <name type="scientific">Lobosporangium transversale</name>
    <dbReference type="NCBI Taxonomy" id="64571"/>
    <lineage>
        <taxon>Eukaryota</taxon>
        <taxon>Fungi</taxon>
        <taxon>Fungi incertae sedis</taxon>
        <taxon>Mucoromycota</taxon>
        <taxon>Mortierellomycotina</taxon>
        <taxon>Mortierellomycetes</taxon>
        <taxon>Mortierellales</taxon>
        <taxon>Mortierellaceae</taxon>
        <taxon>Lobosporangium</taxon>
    </lineage>
</organism>
<dbReference type="InterPro" id="IPR001841">
    <property type="entry name" value="Znf_RING"/>
</dbReference>
<dbReference type="GeneID" id="33569500"/>
<dbReference type="RefSeq" id="XP_021883061.1">
    <property type="nucleotide sequence ID" value="XM_022027657.1"/>
</dbReference>
<feature type="compositionally biased region" description="Low complexity" evidence="2">
    <location>
        <begin position="97"/>
        <end position="111"/>
    </location>
</feature>
<feature type="domain" description="RING-type" evidence="3">
    <location>
        <begin position="249"/>
        <end position="289"/>
    </location>
</feature>
<evidence type="ECO:0000313" key="5">
    <source>
        <dbReference type="Proteomes" id="UP000193648"/>
    </source>
</evidence>
<gene>
    <name evidence="4" type="ORF">BCR41DRAFT_385246</name>
</gene>
<comment type="caution">
    <text evidence="4">The sequence shown here is derived from an EMBL/GenBank/DDBJ whole genome shotgun (WGS) entry which is preliminary data.</text>
</comment>
<keyword evidence="1" id="KW-0479">Metal-binding</keyword>
<name>A0A1Y2GSQ4_9FUNG</name>
<dbReference type="Gene3D" id="3.30.40.10">
    <property type="entry name" value="Zinc/RING finger domain, C3HC4 (zinc finger)"/>
    <property type="match status" value="1"/>
</dbReference>